<dbReference type="GO" id="GO:0003824">
    <property type="term" value="F:catalytic activity"/>
    <property type="evidence" value="ECO:0007669"/>
    <property type="project" value="InterPro"/>
</dbReference>
<dbReference type="SUPFAM" id="SSF53474">
    <property type="entry name" value="alpha/beta-Hydrolases"/>
    <property type="match status" value="1"/>
</dbReference>
<dbReference type="Gene3D" id="3.40.50.1820">
    <property type="entry name" value="alpha/beta hydrolase"/>
    <property type="match status" value="1"/>
</dbReference>
<feature type="domain" description="Serine aminopeptidase S33" evidence="2">
    <location>
        <begin position="68"/>
        <end position="331"/>
    </location>
</feature>
<feature type="region of interest" description="Disordered" evidence="1">
    <location>
        <begin position="1"/>
        <end position="46"/>
    </location>
</feature>
<dbReference type="Proteomes" id="UP000604046">
    <property type="component" value="Unassembled WGS sequence"/>
</dbReference>
<gene>
    <name evidence="3" type="ORF">SNAT2548_LOCUS16499</name>
</gene>
<comment type="caution">
    <text evidence="3">The sequence shown here is derived from an EMBL/GenBank/DDBJ whole genome shotgun (WGS) entry which is preliminary data.</text>
</comment>
<dbReference type="PRINTS" id="PR00111">
    <property type="entry name" value="ABHYDROLASE"/>
</dbReference>
<dbReference type="EMBL" id="CAJNDS010002082">
    <property type="protein sequence ID" value="CAE7314349.1"/>
    <property type="molecule type" value="Genomic_DNA"/>
</dbReference>
<dbReference type="InterPro" id="IPR022742">
    <property type="entry name" value="Hydrolase_4"/>
</dbReference>
<dbReference type="PANTHER" id="PTHR43798:SF33">
    <property type="entry name" value="HYDROLASE, PUTATIVE (AFU_ORTHOLOGUE AFUA_2G14860)-RELATED"/>
    <property type="match status" value="1"/>
</dbReference>
<dbReference type="OrthoDB" id="408373at2759"/>
<dbReference type="InterPro" id="IPR000073">
    <property type="entry name" value="AB_hydrolase_1"/>
</dbReference>
<dbReference type="PRINTS" id="PR00412">
    <property type="entry name" value="EPOXHYDRLASE"/>
</dbReference>
<sequence>MPALGPTLGPGHLSQPQPDPNSSPCTPGVPAAPHSAQKPRASGPFVRGQRASLARGDANYLLMGPPSPAPLIVCVHGLNGSISSFESLAPRLAELGFRVLCFDLYGFGLSAAPSGRLDLQAYVDQVSALLQAVKVPPAEKVLLLGFSMGGVIAVEFALRFPDRVAKLLLVAPGGLLQRSKTPCQPLLFGCLRTRLGGLLLASATALACCCSCCARRALAGDKLADRFELDVREPEKFKNVARQNGERFLWNFRRSVNSYLRVLRRMPLWSDDFQDSYARLAKGSVPTLFVWGDSDCTVPFSEAEHAVRDLFSPVGVSCCMLPESGHGLLIEDAEQVSSIASAWFHDLKDPAWIGFLARWRLTPSSAAPTVLGAV</sequence>
<organism evidence="3 4">
    <name type="scientific">Symbiodinium natans</name>
    <dbReference type="NCBI Taxonomy" id="878477"/>
    <lineage>
        <taxon>Eukaryota</taxon>
        <taxon>Sar</taxon>
        <taxon>Alveolata</taxon>
        <taxon>Dinophyceae</taxon>
        <taxon>Suessiales</taxon>
        <taxon>Symbiodiniaceae</taxon>
        <taxon>Symbiodinium</taxon>
    </lineage>
</organism>
<accession>A0A812NCU3</accession>
<dbReference type="InterPro" id="IPR029058">
    <property type="entry name" value="AB_hydrolase_fold"/>
</dbReference>
<dbReference type="InterPro" id="IPR000639">
    <property type="entry name" value="Epox_hydrolase-like"/>
</dbReference>
<evidence type="ECO:0000313" key="3">
    <source>
        <dbReference type="EMBL" id="CAE7314349.1"/>
    </source>
</evidence>
<evidence type="ECO:0000259" key="2">
    <source>
        <dbReference type="Pfam" id="PF12146"/>
    </source>
</evidence>
<evidence type="ECO:0000313" key="4">
    <source>
        <dbReference type="Proteomes" id="UP000604046"/>
    </source>
</evidence>
<dbReference type="PANTHER" id="PTHR43798">
    <property type="entry name" value="MONOACYLGLYCEROL LIPASE"/>
    <property type="match status" value="1"/>
</dbReference>
<dbReference type="GO" id="GO:0016020">
    <property type="term" value="C:membrane"/>
    <property type="evidence" value="ECO:0007669"/>
    <property type="project" value="TreeGrafter"/>
</dbReference>
<feature type="compositionally biased region" description="Polar residues" evidence="1">
    <location>
        <begin position="14"/>
        <end position="25"/>
    </location>
</feature>
<name>A0A812NCU3_9DINO</name>
<dbReference type="Pfam" id="PF12146">
    <property type="entry name" value="Hydrolase_4"/>
    <property type="match status" value="1"/>
</dbReference>
<protein>
    <recommendedName>
        <fullName evidence="2">Serine aminopeptidase S33 domain-containing protein</fullName>
    </recommendedName>
</protein>
<proteinExistence type="predicted"/>
<reference evidence="3" key="1">
    <citation type="submission" date="2021-02" db="EMBL/GenBank/DDBJ databases">
        <authorList>
            <person name="Dougan E. K."/>
            <person name="Rhodes N."/>
            <person name="Thang M."/>
            <person name="Chan C."/>
        </authorList>
    </citation>
    <scope>NUCLEOTIDE SEQUENCE</scope>
</reference>
<dbReference type="InterPro" id="IPR050266">
    <property type="entry name" value="AB_hydrolase_sf"/>
</dbReference>
<keyword evidence="4" id="KW-1185">Reference proteome</keyword>
<dbReference type="AlphaFoldDB" id="A0A812NCU3"/>
<evidence type="ECO:0000256" key="1">
    <source>
        <dbReference type="SAM" id="MobiDB-lite"/>
    </source>
</evidence>